<sequence length="91" mass="9871">MKHLIVAAALAATLASALPAAADWNGKRLNVPRDQWLSPTQMIEKLSAQGYTVHEIESDDGAYEVEMSKNGTRIEVHVHPATGEVLVGYDD</sequence>
<organism evidence="3 4">
    <name type="scientific">Candidatus Filomicrobium marinum</name>
    <dbReference type="NCBI Taxonomy" id="1608628"/>
    <lineage>
        <taxon>Bacteria</taxon>
        <taxon>Pseudomonadati</taxon>
        <taxon>Pseudomonadota</taxon>
        <taxon>Alphaproteobacteria</taxon>
        <taxon>Hyphomicrobiales</taxon>
        <taxon>Hyphomicrobiaceae</taxon>
        <taxon>Filomicrobium</taxon>
    </lineage>
</organism>
<dbReference type="KEGG" id="fil:BN1229_v1_3390"/>
<evidence type="ECO:0000256" key="1">
    <source>
        <dbReference type="SAM" id="SignalP"/>
    </source>
</evidence>
<evidence type="ECO:0000313" key="3">
    <source>
        <dbReference type="EMBL" id="CPR20265.1"/>
    </source>
</evidence>
<keyword evidence="4" id="KW-1185">Reference proteome</keyword>
<evidence type="ECO:0000313" key="4">
    <source>
        <dbReference type="Proteomes" id="UP000033187"/>
    </source>
</evidence>
<protein>
    <submittedName>
        <fullName evidence="3">Putative signal peptide protein</fullName>
    </submittedName>
</protein>
<dbReference type="EMBL" id="LN829119">
    <property type="protein sequence ID" value="CPR20265.1"/>
    <property type="molecule type" value="Genomic_DNA"/>
</dbReference>
<name>A0A0D6JGH3_9HYPH</name>
<proteinExistence type="predicted"/>
<accession>A0A0D6JGH3</accession>
<dbReference type="RefSeq" id="WP_046479170.1">
    <property type="nucleotide sequence ID" value="NZ_LN829118.1"/>
</dbReference>
<dbReference type="InterPro" id="IPR025711">
    <property type="entry name" value="PepSY"/>
</dbReference>
<dbReference type="AlphaFoldDB" id="A0A0D6JGH3"/>
<reference evidence="4" key="1">
    <citation type="submission" date="2015-02" db="EMBL/GenBank/DDBJ databases">
        <authorList>
            <person name="Chooi Y.-H."/>
        </authorList>
    </citation>
    <scope>NUCLEOTIDE SEQUENCE [LARGE SCALE GENOMIC DNA]</scope>
    <source>
        <strain evidence="4">strain Y</strain>
    </source>
</reference>
<dbReference type="KEGG" id="fiy:BN1229_v1_2532"/>
<feature type="domain" description="PepSY" evidence="2">
    <location>
        <begin position="7"/>
        <end position="86"/>
    </location>
</feature>
<keyword evidence="1" id="KW-0732">Signal</keyword>
<dbReference type="Gene3D" id="3.10.450.40">
    <property type="match status" value="1"/>
</dbReference>
<dbReference type="OrthoDB" id="7365433at2"/>
<evidence type="ECO:0000259" key="2">
    <source>
        <dbReference type="Pfam" id="PF13670"/>
    </source>
</evidence>
<dbReference type="Pfam" id="PF13670">
    <property type="entry name" value="PepSY_2"/>
    <property type="match status" value="1"/>
</dbReference>
<gene>
    <name evidence="3" type="ORF">YBN1229_v1_2532</name>
</gene>
<feature type="chain" id="PRO_5002306395" evidence="1">
    <location>
        <begin position="23"/>
        <end position="91"/>
    </location>
</feature>
<dbReference type="Proteomes" id="UP000033187">
    <property type="component" value="Chromosome 1"/>
</dbReference>
<feature type="signal peptide" evidence="1">
    <location>
        <begin position="1"/>
        <end position="22"/>
    </location>
</feature>